<dbReference type="Pfam" id="PF13196">
    <property type="entry name" value="DUF4012"/>
    <property type="match status" value="1"/>
</dbReference>
<evidence type="ECO:0000313" key="2">
    <source>
        <dbReference type="Proteomes" id="UP000326912"/>
    </source>
</evidence>
<dbReference type="EMBL" id="BKZW01000001">
    <property type="protein sequence ID" value="GER86363.1"/>
    <property type="molecule type" value="Genomic_DNA"/>
</dbReference>
<keyword evidence="2" id="KW-1185">Reference proteome</keyword>
<evidence type="ECO:0000313" key="1">
    <source>
        <dbReference type="EMBL" id="GER86363.1"/>
    </source>
</evidence>
<dbReference type="RefSeq" id="WP_162004891.1">
    <property type="nucleotide sequence ID" value="NZ_BKZW01000001.1"/>
</dbReference>
<protein>
    <submittedName>
        <fullName evidence="1">Uncharacterized protein</fullName>
    </submittedName>
</protein>
<dbReference type="AlphaFoldDB" id="A0A5J4KFG6"/>
<name>A0A5J4KFG6_9CHLR</name>
<organism evidence="1 2">
    <name type="scientific">Dictyobacter vulcani</name>
    <dbReference type="NCBI Taxonomy" id="2607529"/>
    <lineage>
        <taxon>Bacteria</taxon>
        <taxon>Bacillati</taxon>
        <taxon>Chloroflexota</taxon>
        <taxon>Ktedonobacteria</taxon>
        <taxon>Ktedonobacterales</taxon>
        <taxon>Dictyobacteraceae</taxon>
        <taxon>Dictyobacter</taxon>
    </lineage>
</organism>
<comment type="caution">
    <text evidence="1">The sequence shown here is derived from an EMBL/GenBank/DDBJ whole genome shotgun (WGS) entry which is preliminary data.</text>
</comment>
<accession>A0A5J4KFG6</accession>
<sequence>MKHLLKAKTFLAVLLQHPFDLSSVAGAQKEFSVALNDFSDIDHTQQFVPGVSAFLPVYGNKVHAALHLVPLAMELSRAGLVGCDVLRLLMMRLHSSLSAQSQNITMADFTFITQHLQDVQASINSAINEADQLAPVDLRFDPHLGALVDVLHKDLSMLHLWSDRIVRILPVVPMLLGIDTSANYLLEVLDSTELRPGGGFIGNYGIATFTGARLVATHITDTSLLDHAFSAARLTNLFPVAYSWFDIVPKYNWGLRDSNLDADFPTVARYAESLYTREGGNIPLQGVIAITPTFIQNALTITGPIYLPEYHETINAHNLVERIHYHQLGPRTEGPGTVASPDGYSSQRKHFTALLAERFFSRVCQSASSNVAKFLLLVVNGIRTKDLQIYLNNSRVEALFHQDHLDAAIQTESGDGIFVVDANIAGNKANSVIVNTLADTVTIDAAGNATHLTQLRYSWTIPEQYSRPIYRDYIRVYVPRGSMLLTQKGWKLRSNSNDFGHEVWAGFFSLRYGQTRTITLTWRVPHVATHDQYGWHYQDMIQRQAGAVWTFKVHVTLPPCTIRVNRSVGMKLLGKQAATASQSLTENTHMVIDYRC</sequence>
<gene>
    <name evidence="1" type="ORF">KDW_05250</name>
</gene>
<dbReference type="Proteomes" id="UP000326912">
    <property type="component" value="Unassembled WGS sequence"/>
</dbReference>
<reference evidence="1 2" key="1">
    <citation type="submission" date="2019-10" db="EMBL/GenBank/DDBJ databases">
        <title>Dictyobacter vulcani sp. nov., within the class Ktedonobacteria, isolated from soil of volcanic Mt. Zao.</title>
        <authorList>
            <person name="Zheng Y."/>
            <person name="Wang C.M."/>
            <person name="Sakai Y."/>
            <person name="Abe K."/>
            <person name="Yokota A."/>
            <person name="Yabe S."/>
        </authorList>
    </citation>
    <scope>NUCLEOTIDE SEQUENCE [LARGE SCALE GENOMIC DNA]</scope>
    <source>
        <strain evidence="1 2">W12</strain>
    </source>
</reference>
<dbReference type="InterPro" id="IPR025101">
    <property type="entry name" value="DUF4012"/>
</dbReference>
<proteinExistence type="predicted"/>